<keyword evidence="7" id="KW-0547">Nucleotide-binding</keyword>
<dbReference type="GO" id="GO:0000155">
    <property type="term" value="F:phosphorelay sensor kinase activity"/>
    <property type="evidence" value="ECO:0007669"/>
    <property type="project" value="InterPro"/>
</dbReference>
<keyword evidence="9" id="KW-0067">ATP-binding</keyword>
<dbReference type="SUPFAM" id="SSF55781">
    <property type="entry name" value="GAF domain-like"/>
    <property type="match status" value="1"/>
</dbReference>
<dbReference type="InterPro" id="IPR036097">
    <property type="entry name" value="HisK_dim/P_sf"/>
</dbReference>
<sequence>MRDSDDSRQSAETEPLAAEAPPPRSSRVQLLVALSGGEEDLALVRAAHRMAQRDGMRWRAVHVDNGQATPRRRLRLEQAFALAARLGGETRLIQGQGRASELLDYAWAQQATTLVVARPRPSGWRFWRRPLVDRLLHKGGAFDLVVVAEAGPRPRFRPRRVRPPLRWREPGIALLSTLGALVVAGGLDAWLELANLSLVFLAAVLVSAVLTGTRAAMFSAVLGFLAFNLFFTEPRFSLAIGQREQLLTVAFFLLVAVVVGQLAGRGRQRLLALRASREQTHRLLSYSRALSAATDREQVRDIGLATLEQWLAVPVVFLDSHTEDGDLAVRAGIPADIALDGASDAAARWCWQHRRPCGFGTEEQPTLRWRFLPLVEQSRVLGVVGLELAVRDDGLGPDEEALIDTLVRQLVMALERTRLVADLGEARVSEENERLRAALLSSVSHDLRTPLASIIGAASSLRELAPQLSEDDRRQLLDGILAESERLNRYIQNLLDMTRLGQGGLKIERDWIALDDLVAGALKRLGSELEGLDVVRDWPDDLPLLHVHPALIEQALVNVIDNAARFSPAGGRVTLRGHHDPDAHELVIEVSDQGPGIPVEQREAVFDMFHTGGEGDRRRYGSGLGLAICRGMLGAHGGSIRAEAANGGTGTRIVMRLPLPENLAPEAAGHDD</sequence>
<organism evidence="16 17">
    <name type="scientific">Billgrantia gudaonensis</name>
    <dbReference type="NCBI Taxonomy" id="376427"/>
    <lineage>
        <taxon>Bacteria</taxon>
        <taxon>Pseudomonadati</taxon>
        <taxon>Pseudomonadota</taxon>
        <taxon>Gammaproteobacteria</taxon>
        <taxon>Oceanospirillales</taxon>
        <taxon>Halomonadaceae</taxon>
        <taxon>Billgrantia</taxon>
    </lineage>
</organism>
<dbReference type="CDD" id="cd00082">
    <property type="entry name" value="HisKA"/>
    <property type="match status" value="1"/>
</dbReference>
<dbReference type="Gene3D" id="3.30.565.10">
    <property type="entry name" value="Histidine kinase-like ATPase, C-terminal domain"/>
    <property type="match status" value="1"/>
</dbReference>
<keyword evidence="17" id="KW-1185">Reference proteome</keyword>
<dbReference type="Gene3D" id="1.20.120.620">
    <property type="entry name" value="Backbone structure of the membrane domain of e. Coli histidine kinase receptor kdpd"/>
    <property type="match status" value="1"/>
</dbReference>
<evidence type="ECO:0000256" key="2">
    <source>
        <dbReference type="ARBA" id="ARBA00004141"/>
    </source>
</evidence>
<reference evidence="16 17" key="1">
    <citation type="submission" date="2016-10" db="EMBL/GenBank/DDBJ databases">
        <authorList>
            <person name="de Groot N.N."/>
        </authorList>
    </citation>
    <scope>NUCLEOTIDE SEQUENCE [LARGE SCALE GENOMIC DNA]</scope>
    <source>
        <strain evidence="16 17">CGMCC 1.6133</strain>
    </source>
</reference>
<keyword evidence="10 14" id="KW-1133">Transmembrane helix</keyword>
<comment type="catalytic activity">
    <reaction evidence="1">
        <text>ATP + protein L-histidine = ADP + protein N-phospho-L-histidine.</text>
        <dbReference type="EC" id="2.7.13.3"/>
    </reaction>
</comment>
<gene>
    <name evidence="16" type="ORF">SAMN04487954_10129</name>
</gene>
<evidence type="ECO:0000256" key="8">
    <source>
        <dbReference type="ARBA" id="ARBA00022777"/>
    </source>
</evidence>
<dbReference type="RefSeq" id="WP_089681875.1">
    <property type="nucleotide sequence ID" value="NZ_FNES01000001.1"/>
</dbReference>
<dbReference type="Pfam" id="PF13493">
    <property type="entry name" value="DUF4118"/>
    <property type="match status" value="1"/>
</dbReference>
<dbReference type="InterPro" id="IPR004358">
    <property type="entry name" value="Sig_transdc_His_kin-like_C"/>
</dbReference>
<dbReference type="Gene3D" id="1.10.287.130">
    <property type="match status" value="1"/>
</dbReference>
<feature type="transmembrane region" description="Helical" evidence="14">
    <location>
        <begin position="197"/>
        <end position="225"/>
    </location>
</feature>
<dbReference type="PANTHER" id="PTHR45569:SF1">
    <property type="entry name" value="SENSOR PROTEIN KDPD"/>
    <property type="match status" value="1"/>
</dbReference>
<dbReference type="Pfam" id="PF02518">
    <property type="entry name" value="HATPase_c"/>
    <property type="match status" value="1"/>
</dbReference>
<dbReference type="InterPro" id="IPR025201">
    <property type="entry name" value="KdpD_TM"/>
</dbReference>
<evidence type="ECO:0000256" key="14">
    <source>
        <dbReference type="SAM" id="Phobius"/>
    </source>
</evidence>
<feature type="domain" description="Histidine kinase" evidence="15">
    <location>
        <begin position="442"/>
        <end position="661"/>
    </location>
</feature>
<feature type="compositionally biased region" description="Basic and acidic residues" evidence="13">
    <location>
        <begin position="1"/>
        <end position="11"/>
    </location>
</feature>
<dbReference type="SMART" id="SM00388">
    <property type="entry name" value="HisKA"/>
    <property type="match status" value="1"/>
</dbReference>
<evidence type="ECO:0000256" key="10">
    <source>
        <dbReference type="ARBA" id="ARBA00022989"/>
    </source>
</evidence>
<protein>
    <recommendedName>
        <fullName evidence="3">histidine kinase</fullName>
        <ecNumber evidence="3">2.7.13.3</ecNumber>
    </recommendedName>
</protein>
<dbReference type="InterPro" id="IPR003594">
    <property type="entry name" value="HATPase_dom"/>
</dbReference>
<evidence type="ECO:0000256" key="7">
    <source>
        <dbReference type="ARBA" id="ARBA00022741"/>
    </source>
</evidence>
<dbReference type="InterPro" id="IPR029016">
    <property type="entry name" value="GAF-like_dom_sf"/>
</dbReference>
<feature type="region of interest" description="Disordered" evidence="13">
    <location>
        <begin position="1"/>
        <end position="25"/>
    </location>
</feature>
<accession>A0A1G8MK46</accession>
<keyword evidence="8 16" id="KW-0418">Kinase</keyword>
<evidence type="ECO:0000259" key="15">
    <source>
        <dbReference type="PROSITE" id="PS50109"/>
    </source>
</evidence>
<evidence type="ECO:0000256" key="3">
    <source>
        <dbReference type="ARBA" id="ARBA00012438"/>
    </source>
</evidence>
<dbReference type="CDD" id="cd00075">
    <property type="entry name" value="HATPase"/>
    <property type="match status" value="1"/>
</dbReference>
<keyword evidence="6 14" id="KW-0812">Transmembrane</keyword>
<dbReference type="AlphaFoldDB" id="A0A1G8MK46"/>
<dbReference type="PRINTS" id="PR00344">
    <property type="entry name" value="BCTRLSENSOR"/>
</dbReference>
<evidence type="ECO:0000256" key="11">
    <source>
        <dbReference type="ARBA" id="ARBA00023012"/>
    </source>
</evidence>
<dbReference type="Gene3D" id="3.30.450.40">
    <property type="match status" value="1"/>
</dbReference>
<dbReference type="InterPro" id="IPR038318">
    <property type="entry name" value="KdpD_sf"/>
</dbReference>
<keyword evidence="5" id="KW-0808">Transferase</keyword>
<keyword evidence="4" id="KW-0597">Phosphoprotein</keyword>
<proteinExistence type="predicted"/>
<evidence type="ECO:0000256" key="6">
    <source>
        <dbReference type="ARBA" id="ARBA00022692"/>
    </source>
</evidence>
<keyword evidence="12 14" id="KW-0472">Membrane</keyword>
<dbReference type="GO" id="GO:0005524">
    <property type="term" value="F:ATP binding"/>
    <property type="evidence" value="ECO:0007669"/>
    <property type="project" value="UniProtKB-KW"/>
</dbReference>
<dbReference type="GO" id="GO:0005886">
    <property type="term" value="C:plasma membrane"/>
    <property type="evidence" value="ECO:0007669"/>
    <property type="project" value="TreeGrafter"/>
</dbReference>
<dbReference type="InterPro" id="IPR003661">
    <property type="entry name" value="HisK_dim/P_dom"/>
</dbReference>
<dbReference type="Pfam" id="PF00512">
    <property type="entry name" value="HisKA"/>
    <property type="match status" value="1"/>
</dbReference>
<dbReference type="InterPro" id="IPR052023">
    <property type="entry name" value="Histidine_kinase_KdpD"/>
</dbReference>
<evidence type="ECO:0000256" key="13">
    <source>
        <dbReference type="SAM" id="MobiDB-lite"/>
    </source>
</evidence>
<dbReference type="SUPFAM" id="SSF47384">
    <property type="entry name" value="Homodimeric domain of signal transducing histidine kinase"/>
    <property type="match status" value="1"/>
</dbReference>
<keyword evidence="11" id="KW-0902">Two-component regulatory system</keyword>
<evidence type="ECO:0000256" key="4">
    <source>
        <dbReference type="ARBA" id="ARBA00022553"/>
    </source>
</evidence>
<dbReference type="PANTHER" id="PTHR45569">
    <property type="entry name" value="SENSOR PROTEIN KDPD"/>
    <property type="match status" value="1"/>
</dbReference>
<evidence type="ECO:0000256" key="12">
    <source>
        <dbReference type="ARBA" id="ARBA00023136"/>
    </source>
</evidence>
<evidence type="ECO:0000313" key="16">
    <source>
        <dbReference type="EMBL" id="SDI68282.1"/>
    </source>
</evidence>
<dbReference type="Gene3D" id="3.40.50.12370">
    <property type="match status" value="1"/>
</dbReference>
<dbReference type="EMBL" id="FNES01000001">
    <property type="protein sequence ID" value="SDI68282.1"/>
    <property type="molecule type" value="Genomic_DNA"/>
</dbReference>
<dbReference type="OrthoDB" id="9806130at2"/>
<dbReference type="InterPro" id="IPR005467">
    <property type="entry name" value="His_kinase_dom"/>
</dbReference>
<dbReference type="InterPro" id="IPR036890">
    <property type="entry name" value="HATPase_C_sf"/>
</dbReference>
<dbReference type="SUPFAM" id="SSF55874">
    <property type="entry name" value="ATPase domain of HSP90 chaperone/DNA topoisomerase II/histidine kinase"/>
    <property type="match status" value="1"/>
</dbReference>
<evidence type="ECO:0000256" key="9">
    <source>
        <dbReference type="ARBA" id="ARBA00022840"/>
    </source>
</evidence>
<dbReference type="STRING" id="376427.SAMN04487954_10129"/>
<name>A0A1G8MK46_9GAMM</name>
<evidence type="ECO:0000313" key="17">
    <source>
        <dbReference type="Proteomes" id="UP000198525"/>
    </source>
</evidence>
<comment type="subcellular location">
    <subcellularLocation>
        <location evidence="2">Membrane</location>
        <topology evidence="2">Multi-pass membrane protein</topology>
    </subcellularLocation>
</comment>
<evidence type="ECO:0000256" key="1">
    <source>
        <dbReference type="ARBA" id="ARBA00000085"/>
    </source>
</evidence>
<feature type="transmembrane region" description="Helical" evidence="14">
    <location>
        <begin position="172"/>
        <end position="191"/>
    </location>
</feature>
<dbReference type="SUPFAM" id="SSF52402">
    <property type="entry name" value="Adenine nucleotide alpha hydrolases-like"/>
    <property type="match status" value="1"/>
</dbReference>
<dbReference type="PROSITE" id="PS50109">
    <property type="entry name" value="HIS_KIN"/>
    <property type="match status" value="1"/>
</dbReference>
<dbReference type="Proteomes" id="UP000198525">
    <property type="component" value="Unassembled WGS sequence"/>
</dbReference>
<dbReference type="SMART" id="SM00387">
    <property type="entry name" value="HATPase_c"/>
    <property type="match status" value="1"/>
</dbReference>
<feature type="transmembrane region" description="Helical" evidence="14">
    <location>
        <begin position="246"/>
        <end position="264"/>
    </location>
</feature>
<evidence type="ECO:0000256" key="5">
    <source>
        <dbReference type="ARBA" id="ARBA00022679"/>
    </source>
</evidence>
<dbReference type="EC" id="2.7.13.3" evidence="3"/>